<evidence type="ECO:0000313" key="2">
    <source>
        <dbReference type="Proteomes" id="UP000199354"/>
    </source>
</evidence>
<gene>
    <name evidence="1" type="ORF">SAMN02927903_02287</name>
</gene>
<name>A0A1G5IKT8_9FLAO</name>
<dbReference type="AlphaFoldDB" id="A0A1G5IKT8"/>
<keyword evidence="2" id="KW-1185">Reference proteome</keyword>
<dbReference type="Proteomes" id="UP000199354">
    <property type="component" value="Unassembled WGS sequence"/>
</dbReference>
<evidence type="ECO:0000313" key="1">
    <source>
        <dbReference type="EMBL" id="SCY76320.1"/>
    </source>
</evidence>
<organism evidence="1 2">
    <name type="scientific">Flavobacterium caeni</name>
    <dbReference type="NCBI Taxonomy" id="490189"/>
    <lineage>
        <taxon>Bacteria</taxon>
        <taxon>Pseudomonadati</taxon>
        <taxon>Bacteroidota</taxon>
        <taxon>Flavobacteriia</taxon>
        <taxon>Flavobacteriales</taxon>
        <taxon>Flavobacteriaceae</taxon>
        <taxon>Flavobacterium</taxon>
    </lineage>
</organism>
<dbReference type="EMBL" id="FMVF01000010">
    <property type="protein sequence ID" value="SCY76320.1"/>
    <property type="molecule type" value="Genomic_DNA"/>
</dbReference>
<protein>
    <submittedName>
        <fullName evidence="1">Uncharacterized protein</fullName>
    </submittedName>
</protein>
<reference evidence="1 2" key="1">
    <citation type="submission" date="2016-10" db="EMBL/GenBank/DDBJ databases">
        <authorList>
            <person name="de Groot N.N."/>
        </authorList>
    </citation>
    <scope>NUCLEOTIDE SEQUENCE [LARGE SCALE GENOMIC DNA]</scope>
    <source>
        <strain evidence="1 2">CGMCC 1.7031</strain>
    </source>
</reference>
<proteinExistence type="predicted"/>
<sequence length="77" mass="8361">MFDSEAKVAQKQTPVLTNEHALAATVNSSGLDGNSFSGKKAYRFSSKIRNSSFLRTDNGTTCAFFITMRLPPSALTK</sequence>
<accession>A0A1G5IKT8</accession>